<evidence type="ECO:0000313" key="9">
    <source>
        <dbReference type="Ensembl" id="ENSTNIP00000017034.1"/>
    </source>
</evidence>
<dbReference type="FunFam" id="2.130.10.10:FF:000100">
    <property type="entry name" value="Cleavage and polyadenylation specificity factor subunit 1"/>
    <property type="match status" value="1"/>
</dbReference>
<dbReference type="InterPro" id="IPR015943">
    <property type="entry name" value="WD40/YVTN_repeat-like_dom_sf"/>
</dbReference>
<dbReference type="GO" id="GO:0003676">
    <property type="term" value="F:nucleic acid binding"/>
    <property type="evidence" value="ECO:0007669"/>
    <property type="project" value="InterPro"/>
</dbReference>
<dbReference type="HOGENOM" id="CLU_002414_0_0_1"/>
<dbReference type="GO" id="GO:0005654">
    <property type="term" value="C:nucleoplasm"/>
    <property type="evidence" value="ECO:0007669"/>
    <property type="project" value="UniProtKB-SubCell"/>
</dbReference>
<protein>
    <recommendedName>
        <fullName evidence="4">Cleavage and polyadenylation specificity factor subunit 1</fullName>
    </recommendedName>
</protein>
<evidence type="ECO:0000256" key="2">
    <source>
        <dbReference type="ARBA" id="ARBA00023242"/>
    </source>
</evidence>
<feature type="domain" description="RSE1/DDB1/CPSF1 first beta-propeller" evidence="7">
    <location>
        <begin position="14"/>
        <end position="399"/>
    </location>
</feature>
<organism evidence="9 10">
    <name type="scientific">Tetraodon nigroviridis</name>
    <name type="common">Spotted green pufferfish</name>
    <name type="synonym">Chelonodon nigroviridis</name>
    <dbReference type="NCBI Taxonomy" id="99883"/>
    <lineage>
        <taxon>Eukaryota</taxon>
        <taxon>Metazoa</taxon>
        <taxon>Chordata</taxon>
        <taxon>Craniata</taxon>
        <taxon>Vertebrata</taxon>
        <taxon>Euteleostomi</taxon>
        <taxon>Actinopterygii</taxon>
        <taxon>Neopterygii</taxon>
        <taxon>Teleostei</taxon>
        <taxon>Neoteleostei</taxon>
        <taxon>Acanthomorphata</taxon>
        <taxon>Eupercaria</taxon>
        <taxon>Tetraodontiformes</taxon>
        <taxon>Tetradontoidea</taxon>
        <taxon>Tetraodontidae</taxon>
        <taxon>Tetraodon</taxon>
    </lineage>
</organism>
<name>H3D943_TETNG</name>
<evidence type="ECO:0000313" key="10">
    <source>
        <dbReference type="Proteomes" id="UP000007303"/>
    </source>
</evidence>
<dbReference type="Pfam" id="PF23726">
    <property type="entry name" value="Beta-prop_RSE1_2nd"/>
    <property type="match status" value="1"/>
</dbReference>
<comment type="subcellular location">
    <subcellularLocation>
        <location evidence="1">Nucleus</location>
        <location evidence="1">Nucleoplasm</location>
    </subcellularLocation>
</comment>
<dbReference type="STRING" id="99883.ENSTNIP00000017034"/>
<dbReference type="InterPro" id="IPR018846">
    <property type="entry name" value="Beta-prop_RSE1/DDB1/CPSF1_1st"/>
</dbReference>
<sequence>MYAVYRQAHTPTAVEFSVYCNFISSKEKNLVVAGTSQLFVYRIIHDVESTSKTDKSSDSKTRKEKLEQVAAFSLFGNVMSMESVQLVGANRDALLLSFKDAKLSVVEYDPGTHDLKTLSLHYFEEPELRDGFVQNVHIPIVRVDPDNRCAVMLIYGTKLVVPFRKDTLTDEQELGVGEGPKSSFLPTYIIDVRELDEKLLNIIDMKFLHGYYEPTLLILFEPNQTWPGRVAVRQAQCSIVAISLNIMQKVHPVIWSLSNLPFDCTQVMAVPKPIGGVVVFAVNSLLYLNQSVPPYGVALNSLTNGTTAFPLRLQDEVKITLDCSQADFIAYDKMVISLKGGEIYVLTLITDGMRSVRAFHFDKAAASVLTTCMVTMEPGYLFLGSRLGNSLLLKYTEKLQEMPLEEGKDKQEKEEPPNKKKRLESSINWTAHSQHDFFVDEVDEIEVYGSEAQSGTQLATYSFEVCDSILNIGPCANASMGEPAFLSEEFQGNPEPDLEVVVCSGHGKNGALSVLQRSIRPQVVTTFELPGCHDMWTVISNEVKEDKKVPQSPGSFTATHYSLEPPPEEDTKKHGFLILSREDSTMILQTGQEIMELDTSGFATQGPTVFAGNIGDNKYIIQVSPMGIRLLEGVKQLHFIPVDLGSPIVHCSVADPYVVIMTAEGVVTMFVLKVDSYMGKTHRLALQKPQISTQSRVIALCAYRDVSGMFTTENKVSCAIAEDFNIRSQSETETVIHDLSSNIVDDEEEMLYGDSSSNAGPSKEEMIRSFVAPGPSVSEGGPSKAEPSHWCLVTRESGVMEIYQLPDWRLVFLVKNFPVGQRVLVDSSSGQSATQGDKEGKKEEMTRQGEIPLVKEVTLVSLGYNHSRPYLLVHVEQELLVYEAFPYDQQQPQNNLKVRFKKVPHNINFREKKSKLRKDKKAEGAAAEDGVAARGRISRFRYFEDISGYSGVFICGPSPHWMLVTSRGALRLHPMTIDGPIESFSPFHNINCPKGFLYFNKQGELRISVLPTYLSYDAPWPVRKIPLRCTVHYVSYHVESKVYAVCTSVKELCTRIPRMTGEEKEYETIERDERYINPQQDKFSIQLISPVSWEAIPNTRIDLEEWEYVTCMKTVALRSQETVSGLKGYIAAGTCLMQGEEVTCRGRILILDVIEVVPEPGQPLTKNKFKVLYEKEQKGPVTALCHCNGYLVSAIGQKIFLWVLKDNDLTGMAFIDTQLYIHQMMSIKNFILAADLMKSVSLLRYQEESKTLSLVSRKQDAKPLEVYSIEFMVDNSQLGFLVSDRDKNLYVYMYLPEAKESFGGMRLLRRADFNAGANINTFWRMPCRGALEAGSRKAMTWDNKHITWFATLDGGVGLLLPMQEKTYRRLLMLQNALTTMLSHHAGLNPKAFRMLHCDRRSLQNPVKNILDGELLNKYLYLSMMERSELAKKIGTTQDIILDDLLDIDRVTAHF</sequence>
<dbReference type="GeneTree" id="ENSGT00950000183151"/>
<feature type="region of interest" description="Disordered" evidence="5">
    <location>
        <begin position="826"/>
        <end position="846"/>
    </location>
</feature>
<evidence type="ECO:0000256" key="5">
    <source>
        <dbReference type="SAM" id="MobiDB-lite"/>
    </source>
</evidence>
<dbReference type="Pfam" id="PF03178">
    <property type="entry name" value="CPSF_A"/>
    <property type="match status" value="1"/>
</dbReference>
<feature type="region of interest" description="Disordered" evidence="5">
    <location>
        <begin position="403"/>
        <end position="424"/>
    </location>
</feature>
<dbReference type="GO" id="GO:0031123">
    <property type="term" value="P:RNA 3'-end processing"/>
    <property type="evidence" value="ECO:0007669"/>
    <property type="project" value="UniProtKB-ARBA"/>
</dbReference>
<proteinExistence type="inferred from homology"/>
<dbReference type="FunCoup" id="H3D943">
    <property type="interactions" value="1880"/>
</dbReference>
<evidence type="ECO:0000256" key="3">
    <source>
        <dbReference type="ARBA" id="ARBA00038446"/>
    </source>
</evidence>
<evidence type="ECO:0000259" key="8">
    <source>
        <dbReference type="Pfam" id="PF23726"/>
    </source>
</evidence>
<evidence type="ECO:0000256" key="1">
    <source>
        <dbReference type="ARBA" id="ARBA00004642"/>
    </source>
</evidence>
<dbReference type="OMA" id="PMTKFKL"/>
<dbReference type="InterPro" id="IPR004871">
    <property type="entry name" value="RSE1/DDB1/CPSF1_C"/>
</dbReference>
<evidence type="ECO:0000259" key="6">
    <source>
        <dbReference type="Pfam" id="PF03178"/>
    </source>
</evidence>
<dbReference type="FunFam" id="2.130.10.10:FF:000118">
    <property type="entry name" value="Cleavage and polyadenylation specificity factor subunit 1"/>
    <property type="match status" value="1"/>
</dbReference>
<dbReference type="Proteomes" id="UP000007303">
    <property type="component" value="Unassembled WGS sequence"/>
</dbReference>
<evidence type="ECO:0000256" key="4">
    <source>
        <dbReference type="ARBA" id="ARBA00068483"/>
    </source>
</evidence>
<dbReference type="InParanoid" id="H3D943"/>
<dbReference type="PANTHER" id="PTHR10644">
    <property type="entry name" value="DNA REPAIR/RNA PROCESSING CPSF FAMILY"/>
    <property type="match status" value="1"/>
</dbReference>
<dbReference type="FunFam" id="2.130.10.10:FF:002223">
    <property type="entry name" value="Cleavage and polyadenylation specific factor 1"/>
    <property type="match status" value="1"/>
</dbReference>
<dbReference type="FunFam" id="1.10.150.910:FF:000005">
    <property type="entry name" value="Cleavage and polyadenylation specific factor 1"/>
    <property type="match status" value="1"/>
</dbReference>
<comment type="similarity">
    <text evidence="3">Belongs to the CPSF1 family.</text>
</comment>
<dbReference type="Ensembl" id="ENSTNIT00000017250.1">
    <property type="protein sequence ID" value="ENSTNIP00000017034.1"/>
    <property type="gene ID" value="ENSTNIG00000014027.1"/>
</dbReference>
<dbReference type="InterPro" id="IPR050358">
    <property type="entry name" value="RSE1/DDB1/CFT1"/>
</dbReference>
<reference evidence="9" key="3">
    <citation type="submission" date="2025-09" db="UniProtKB">
        <authorList>
            <consortium name="Ensembl"/>
        </authorList>
    </citation>
    <scope>IDENTIFICATION</scope>
</reference>
<feature type="compositionally biased region" description="Basic and acidic residues" evidence="5">
    <location>
        <begin position="836"/>
        <end position="846"/>
    </location>
</feature>
<feature type="domain" description="RSE1/DDB1/CPSF1 C-terminal" evidence="6">
    <location>
        <begin position="1082"/>
        <end position="1419"/>
    </location>
</feature>
<accession>H3D943</accession>
<dbReference type="Gene3D" id="2.130.10.10">
    <property type="entry name" value="YVTN repeat-like/Quinoprotein amine dehydrogenase"/>
    <property type="match status" value="2"/>
</dbReference>
<feature type="domain" description="RSE1/DDB1/CPSF1 second beta-propeller" evidence="8">
    <location>
        <begin position="521"/>
        <end position="1009"/>
    </location>
</feature>
<reference evidence="10" key="1">
    <citation type="journal article" date="2004" name="Nature">
        <title>Genome duplication in the teleost fish Tetraodon nigroviridis reveals the early vertebrate proto-karyotype.</title>
        <authorList>
            <person name="Jaillon O."/>
            <person name="Aury J.-M."/>
            <person name="Brunet F."/>
            <person name="Petit J.-L."/>
            <person name="Stange-Thomann N."/>
            <person name="Mauceli E."/>
            <person name="Bouneau L."/>
            <person name="Fischer C."/>
            <person name="Ozouf-Costaz C."/>
            <person name="Bernot A."/>
            <person name="Nicaud S."/>
            <person name="Jaffe D."/>
            <person name="Fisher S."/>
            <person name="Lutfalla G."/>
            <person name="Dossat C."/>
            <person name="Segurens B."/>
            <person name="Dasilva C."/>
            <person name="Salanoubat M."/>
            <person name="Levy M."/>
            <person name="Boudet N."/>
            <person name="Castellano S."/>
            <person name="Anthouard V."/>
            <person name="Jubin C."/>
            <person name="Castelli V."/>
            <person name="Katinka M."/>
            <person name="Vacherie B."/>
            <person name="Biemont C."/>
            <person name="Skalli Z."/>
            <person name="Cattolico L."/>
            <person name="Poulain J."/>
            <person name="De Berardinis V."/>
            <person name="Cruaud C."/>
            <person name="Duprat S."/>
            <person name="Brottier P."/>
            <person name="Coutanceau J.-P."/>
            <person name="Gouzy J."/>
            <person name="Parra G."/>
            <person name="Lardier G."/>
            <person name="Chapple C."/>
            <person name="McKernan K.J."/>
            <person name="McEwan P."/>
            <person name="Bosak S."/>
            <person name="Kellis M."/>
            <person name="Volff J.-N."/>
            <person name="Guigo R."/>
            <person name="Zody M.C."/>
            <person name="Mesirov J."/>
            <person name="Lindblad-Toh K."/>
            <person name="Birren B."/>
            <person name="Nusbaum C."/>
            <person name="Kahn D."/>
            <person name="Robinson-Rechavi M."/>
            <person name="Laudet V."/>
            <person name="Schachter V."/>
            <person name="Quetier F."/>
            <person name="Saurin W."/>
            <person name="Scarpelli C."/>
            <person name="Wincker P."/>
            <person name="Lander E.S."/>
            <person name="Weissenbach J."/>
            <person name="Roest Crollius H."/>
        </authorList>
    </citation>
    <scope>NUCLEOTIDE SEQUENCE [LARGE SCALE GENOMIC DNA]</scope>
</reference>
<feature type="region of interest" description="Disordered" evidence="5">
    <location>
        <begin position="547"/>
        <end position="570"/>
    </location>
</feature>
<feature type="compositionally biased region" description="Polar residues" evidence="5">
    <location>
        <begin position="826"/>
        <end position="835"/>
    </location>
</feature>
<dbReference type="Pfam" id="PF10433">
    <property type="entry name" value="Beta-prop_RSE1_1st"/>
    <property type="match status" value="1"/>
</dbReference>
<keyword evidence="2" id="KW-0539">Nucleus</keyword>
<dbReference type="InterPro" id="IPR058543">
    <property type="entry name" value="Beta-prop_RSE1/DDB1/CPSF1_2nd"/>
</dbReference>
<dbReference type="Gene3D" id="1.10.150.910">
    <property type="match status" value="1"/>
</dbReference>
<reference evidence="9" key="2">
    <citation type="submission" date="2025-08" db="UniProtKB">
        <authorList>
            <consortium name="Ensembl"/>
        </authorList>
    </citation>
    <scope>IDENTIFICATION</scope>
</reference>
<dbReference type="FunFam" id="2.130.10.10:FF:000544">
    <property type="entry name" value="cleavage and polyadenylation specificity factor subunit 1"/>
    <property type="match status" value="1"/>
</dbReference>
<evidence type="ECO:0000259" key="7">
    <source>
        <dbReference type="Pfam" id="PF10433"/>
    </source>
</evidence>
<keyword evidence="10" id="KW-1185">Reference proteome</keyword>
<feature type="compositionally biased region" description="Basic and acidic residues" evidence="5">
    <location>
        <begin position="403"/>
        <end position="418"/>
    </location>
</feature>